<evidence type="ECO:0000256" key="1">
    <source>
        <dbReference type="SAM" id="MobiDB-lite"/>
    </source>
</evidence>
<accession>A0A1I8HQZ6</accession>
<protein>
    <submittedName>
        <fullName evidence="4">Serine/threonine protein kinase</fullName>
    </submittedName>
</protein>
<name>A0A1I8HQZ6_9PLAT</name>
<evidence type="ECO:0000313" key="3">
    <source>
        <dbReference type="Proteomes" id="UP000095280"/>
    </source>
</evidence>
<keyword evidence="2" id="KW-0472">Membrane</keyword>
<dbReference type="AlphaFoldDB" id="A0A1I8HQZ6"/>
<keyword evidence="2" id="KW-1133">Transmembrane helix</keyword>
<feature type="region of interest" description="Disordered" evidence="1">
    <location>
        <begin position="86"/>
        <end position="110"/>
    </location>
</feature>
<feature type="compositionally biased region" description="Gly residues" evidence="1">
    <location>
        <begin position="14"/>
        <end position="26"/>
    </location>
</feature>
<keyword evidence="2" id="KW-0812">Transmembrane</keyword>
<organism evidence="3 4">
    <name type="scientific">Macrostomum lignano</name>
    <dbReference type="NCBI Taxonomy" id="282301"/>
    <lineage>
        <taxon>Eukaryota</taxon>
        <taxon>Metazoa</taxon>
        <taxon>Spiralia</taxon>
        <taxon>Lophotrochozoa</taxon>
        <taxon>Platyhelminthes</taxon>
        <taxon>Rhabditophora</taxon>
        <taxon>Macrostomorpha</taxon>
        <taxon>Macrostomida</taxon>
        <taxon>Macrostomidae</taxon>
        <taxon>Macrostomum</taxon>
    </lineage>
</organism>
<dbReference type="Proteomes" id="UP000095280">
    <property type="component" value="Unplaced"/>
</dbReference>
<feature type="transmembrane region" description="Helical" evidence="2">
    <location>
        <begin position="55"/>
        <end position="77"/>
    </location>
</feature>
<feature type="compositionally biased region" description="Basic residues" evidence="1">
    <location>
        <begin position="94"/>
        <end position="103"/>
    </location>
</feature>
<proteinExistence type="predicted"/>
<evidence type="ECO:0000313" key="4">
    <source>
        <dbReference type="WBParaSite" id="maker-uti_cns_0007363-snap-gene-0.3-mRNA-1"/>
    </source>
</evidence>
<feature type="region of interest" description="Disordered" evidence="1">
    <location>
        <begin position="1"/>
        <end position="48"/>
    </location>
</feature>
<evidence type="ECO:0000256" key="2">
    <source>
        <dbReference type="SAM" id="Phobius"/>
    </source>
</evidence>
<dbReference type="WBParaSite" id="maker-uti_cns_0007363-snap-gene-0.3-mRNA-1">
    <property type="protein sequence ID" value="maker-uti_cns_0007363-snap-gene-0.3-mRNA-1"/>
    <property type="gene ID" value="maker-uti_cns_0007363-snap-gene-0.3"/>
</dbReference>
<keyword evidence="3" id="KW-1185">Reference proteome</keyword>
<sequence>LLSGGSGKAAANVGSGGDDIGGGGGDYRGEPDPPTVLIDSEAGPPTAKQRRVARIVMAVAFALLAMCVILIGVTLSMSDRWTRWTSSDASLSSRRSRPCRHQPRSPDAMR</sequence>
<reference evidence="4" key="1">
    <citation type="submission" date="2016-11" db="UniProtKB">
        <authorList>
            <consortium name="WormBaseParasite"/>
        </authorList>
    </citation>
    <scope>IDENTIFICATION</scope>
</reference>